<keyword evidence="4 7" id="KW-0812">Transmembrane</keyword>
<evidence type="ECO:0000256" key="3">
    <source>
        <dbReference type="ARBA" id="ARBA00022452"/>
    </source>
</evidence>
<reference evidence="10 11" key="1">
    <citation type="submission" date="2023-11" db="EMBL/GenBank/DDBJ databases">
        <title>Analysis of the Genomes of Mucilaginibacter gossypii cycad 4 and M. sabulilitoris SNA2: microbes with the potential for plant growth promotion.</title>
        <authorList>
            <person name="Hirsch A.M."/>
            <person name="Humm E."/>
            <person name="Rubbi M."/>
            <person name="Del Vecchio G."/>
            <person name="Ha S.M."/>
            <person name="Pellegrini M."/>
            <person name="Gunsalus R.P."/>
        </authorList>
    </citation>
    <scope>NUCLEOTIDE SEQUENCE [LARGE SCALE GENOMIC DNA]</scope>
    <source>
        <strain evidence="10 11">SNA2</strain>
    </source>
</reference>
<keyword evidence="6 7" id="KW-0998">Cell outer membrane</keyword>
<feature type="signal peptide" evidence="8">
    <location>
        <begin position="1"/>
        <end position="20"/>
    </location>
</feature>
<dbReference type="InterPro" id="IPR037066">
    <property type="entry name" value="Plug_dom_sf"/>
</dbReference>
<dbReference type="NCBIfam" id="TIGR04057">
    <property type="entry name" value="SusC_RagA_signa"/>
    <property type="match status" value="1"/>
</dbReference>
<sequence>MRKKFLQLIITLFLFGNAFAKDGEAAETTNNREVETKNLINTPGNVFKAFTDINLTTNELKISGKVTDEKGIPLPGVNVKLKGTAIGATTNAEGMYTLTVSGPDAVLVFSFVGFETQEKYVGNTAAINVILKETSNGLNEVVVVGYGTQKRTDLVGAVSTISGKVLESRPLTNPLAGLQGTAPGLVITRTSGQPGKEGYSAQIRGASSVNGSSVLILVDGVEQTSIASLNPSDIASVSVLKDASAAAIYGARAAGGVMLVTTKKGKAGKTTISYSGMYTLNKPYNMPKRLHSYEEAQMRNEANANASASPAYTDQQIEWLKDPGVEYMVNAATGQYDWYYDFNQIPFMTRSLTAQQNHTIAVNGGDEKTQYLFSGGWLNQNGLFKVGPDGTDRYNARINITTNFNKWLSLDARVGYVQRSTLSPSMDVGGGSGILYNLYEIRSNYPIFFPGSGDTKYADGGSLAYPNLKDGGATNERTDAFNGVFTLQAKDLVKGLQLKAIYAPYLDNYNYNRTLRTVPLYQVSGLTTNLNPTNAYYVTKQETYRSNYQFLTDYDLTIANDHHFHALAGYQFENYRMTNVAASARNLSSNDLFTLNIGDPTQYIANDQIDTWATQSVFGRLSYNYREKYFLEGTARNDGSSRLAPGYRYKFFPSLSAGWRVAQEPWFKRAVPFINEFKIRGSIGNLGNSDLSNFGYYDYIALISRSTAYPFNNQVNYGYYNATLASPYKTWEKINTKDIGLDMAFLSDRLNISGDYYVKRNSNMLVQVKTTAMIGIGTSQYNYADLKNSGWELRVGWKDRIGTNFSYWLNGNLSNNKNVVTAYQGRSVIAEGVNSVVEGLPLNTIWGYKATGLYSNAEEVAAGPFVSNTTGPGDIKYADINGDGKINAGKGTKEDHGDLVNLGSTTPRYTYGFDFGFSFKGFDFSAFFQGVAKREMLINSAFMLPFVQSWRQPNQEQTDYWTPTHMDARFPRLYSGGSSNTLTSSWWVQNAAYLRLKNLQIGYNLPSKWIRKAGLQGVRIYFSGQDLWENSKMWLKYYDPEEPTNASTSYPFFRSYAIGLNVTL</sequence>
<dbReference type="NCBIfam" id="TIGR04056">
    <property type="entry name" value="OMP_RagA_SusC"/>
    <property type="match status" value="1"/>
</dbReference>
<name>A0ABZ0TTY4_9SPHI</name>
<dbReference type="Pfam" id="PF13715">
    <property type="entry name" value="CarbopepD_reg_2"/>
    <property type="match status" value="1"/>
</dbReference>
<keyword evidence="3 7" id="KW-1134">Transmembrane beta strand</keyword>
<dbReference type="SUPFAM" id="SSF56935">
    <property type="entry name" value="Porins"/>
    <property type="match status" value="1"/>
</dbReference>
<comment type="subcellular location">
    <subcellularLocation>
        <location evidence="1 7">Cell outer membrane</location>
        <topology evidence="1 7">Multi-pass membrane protein</topology>
    </subcellularLocation>
</comment>
<dbReference type="InterPro" id="IPR008969">
    <property type="entry name" value="CarboxyPept-like_regulatory"/>
</dbReference>
<evidence type="ECO:0000256" key="5">
    <source>
        <dbReference type="ARBA" id="ARBA00023136"/>
    </source>
</evidence>
<evidence type="ECO:0000256" key="6">
    <source>
        <dbReference type="ARBA" id="ARBA00023237"/>
    </source>
</evidence>
<dbReference type="InterPro" id="IPR023996">
    <property type="entry name" value="TonB-dep_OMP_SusC/RagA"/>
</dbReference>
<accession>A0ABZ0TTY4</accession>
<dbReference type="PROSITE" id="PS52016">
    <property type="entry name" value="TONB_DEPENDENT_REC_3"/>
    <property type="match status" value="1"/>
</dbReference>
<evidence type="ECO:0000259" key="9">
    <source>
        <dbReference type="Pfam" id="PF07715"/>
    </source>
</evidence>
<feature type="domain" description="TonB-dependent receptor plug" evidence="9">
    <location>
        <begin position="153"/>
        <end position="257"/>
    </location>
</feature>
<evidence type="ECO:0000256" key="1">
    <source>
        <dbReference type="ARBA" id="ARBA00004571"/>
    </source>
</evidence>
<comment type="similarity">
    <text evidence="7">Belongs to the TonB-dependent receptor family.</text>
</comment>
<keyword evidence="10" id="KW-0675">Receptor</keyword>
<dbReference type="RefSeq" id="WP_321564646.1">
    <property type="nucleotide sequence ID" value="NZ_CP139558.1"/>
</dbReference>
<dbReference type="InterPro" id="IPR036942">
    <property type="entry name" value="Beta-barrel_TonB_sf"/>
</dbReference>
<dbReference type="Pfam" id="PF07715">
    <property type="entry name" value="Plug"/>
    <property type="match status" value="1"/>
</dbReference>
<keyword evidence="5 7" id="KW-0472">Membrane</keyword>
<evidence type="ECO:0000313" key="10">
    <source>
        <dbReference type="EMBL" id="WPU95538.1"/>
    </source>
</evidence>
<gene>
    <name evidence="10" type="ORF">SNE25_08385</name>
</gene>
<dbReference type="InterPro" id="IPR023997">
    <property type="entry name" value="TonB-dep_OMP_SusC/RagA_CS"/>
</dbReference>
<dbReference type="Gene3D" id="2.40.170.20">
    <property type="entry name" value="TonB-dependent receptor, beta-barrel domain"/>
    <property type="match status" value="1"/>
</dbReference>
<evidence type="ECO:0000256" key="2">
    <source>
        <dbReference type="ARBA" id="ARBA00022448"/>
    </source>
</evidence>
<feature type="chain" id="PRO_5047352978" evidence="8">
    <location>
        <begin position="21"/>
        <end position="1064"/>
    </location>
</feature>
<protein>
    <submittedName>
        <fullName evidence="10">TonB-dependent receptor</fullName>
    </submittedName>
</protein>
<evidence type="ECO:0000256" key="8">
    <source>
        <dbReference type="SAM" id="SignalP"/>
    </source>
</evidence>
<dbReference type="Proteomes" id="UP001324380">
    <property type="component" value="Chromosome"/>
</dbReference>
<dbReference type="Gene3D" id="2.60.40.1120">
    <property type="entry name" value="Carboxypeptidase-like, regulatory domain"/>
    <property type="match status" value="1"/>
</dbReference>
<keyword evidence="8" id="KW-0732">Signal</keyword>
<dbReference type="InterPro" id="IPR039426">
    <property type="entry name" value="TonB-dep_rcpt-like"/>
</dbReference>
<organism evidence="10 11">
    <name type="scientific">Mucilaginibacter sabulilitoris</name>
    <dbReference type="NCBI Taxonomy" id="1173583"/>
    <lineage>
        <taxon>Bacteria</taxon>
        <taxon>Pseudomonadati</taxon>
        <taxon>Bacteroidota</taxon>
        <taxon>Sphingobacteriia</taxon>
        <taxon>Sphingobacteriales</taxon>
        <taxon>Sphingobacteriaceae</taxon>
        <taxon>Mucilaginibacter</taxon>
    </lineage>
</organism>
<dbReference type="EMBL" id="CP139558">
    <property type="protein sequence ID" value="WPU95538.1"/>
    <property type="molecule type" value="Genomic_DNA"/>
</dbReference>
<evidence type="ECO:0000256" key="4">
    <source>
        <dbReference type="ARBA" id="ARBA00022692"/>
    </source>
</evidence>
<dbReference type="Gene3D" id="2.170.130.10">
    <property type="entry name" value="TonB-dependent receptor, plug domain"/>
    <property type="match status" value="1"/>
</dbReference>
<evidence type="ECO:0000313" key="11">
    <source>
        <dbReference type="Proteomes" id="UP001324380"/>
    </source>
</evidence>
<dbReference type="SUPFAM" id="SSF49464">
    <property type="entry name" value="Carboxypeptidase regulatory domain-like"/>
    <property type="match status" value="1"/>
</dbReference>
<evidence type="ECO:0000256" key="7">
    <source>
        <dbReference type="PROSITE-ProRule" id="PRU01360"/>
    </source>
</evidence>
<proteinExistence type="inferred from homology"/>
<dbReference type="InterPro" id="IPR012910">
    <property type="entry name" value="Plug_dom"/>
</dbReference>
<keyword evidence="11" id="KW-1185">Reference proteome</keyword>
<keyword evidence="2 7" id="KW-0813">Transport</keyword>